<name>A0A7X0HCA1_9BACT</name>
<accession>A0A7X0HCA1</accession>
<dbReference type="Proteomes" id="UP000541810">
    <property type="component" value="Unassembled WGS sequence"/>
</dbReference>
<dbReference type="AlphaFoldDB" id="A0A7X0HCA1"/>
<keyword evidence="2" id="KW-1185">Reference proteome</keyword>
<gene>
    <name evidence="1" type="ORF">HNQ40_003608</name>
</gene>
<dbReference type="EMBL" id="JACHGY010000002">
    <property type="protein sequence ID" value="MBB6431725.1"/>
    <property type="molecule type" value="Genomic_DNA"/>
</dbReference>
<dbReference type="RefSeq" id="WP_184679315.1">
    <property type="nucleotide sequence ID" value="NZ_JACHGY010000002.1"/>
</dbReference>
<organism evidence="1 2">
    <name type="scientific">Algisphaera agarilytica</name>
    <dbReference type="NCBI Taxonomy" id="1385975"/>
    <lineage>
        <taxon>Bacteria</taxon>
        <taxon>Pseudomonadati</taxon>
        <taxon>Planctomycetota</taxon>
        <taxon>Phycisphaerae</taxon>
        <taxon>Phycisphaerales</taxon>
        <taxon>Phycisphaeraceae</taxon>
        <taxon>Algisphaera</taxon>
    </lineage>
</organism>
<proteinExistence type="predicted"/>
<protein>
    <submittedName>
        <fullName evidence="1">Uncharacterized protein</fullName>
    </submittedName>
</protein>
<comment type="caution">
    <text evidence="1">The sequence shown here is derived from an EMBL/GenBank/DDBJ whole genome shotgun (WGS) entry which is preliminary data.</text>
</comment>
<reference evidence="1 2" key="1">
    <citation type="submission" date="2020-08" db="EMBL/GenBank/DDBJ databases">
        <title>Genomic Encyclopedia of Type Strains, Phase IV (KMG-IV): sequencing the most valuable type-strain genomes for metagenomic binning, comparative biology and taxonomic classification.</title>
        <authorList>
            <person name="Goeker M."/>
        </authorList>
    </citation>
    <scope>NUCLEOTIDE SEQUENCE [LARGE SCALE GENOMIC DNA]</scope>
    <source>
        <strain evidence="1 2">DSM 103725</strain>
    </source>
</reference>
<sequence length="116" mass="12646">MRIDPRSSLSVQLIHEANFGPERFEPFGPPLSREVEGPWSIHTAAGDQVELSDSVARKPQPCPADVYTCDARLGPVLGYRLGQEQAEVHVHTEVREVAVPTTLPTHVVGSLLDVLA</sequence>
<evidence type="ECO:0000313" key="1">
    <source>
        <dbReference type="EMBL" id="MBB6431725.1"/>
    </source>
</evidence>
<evidence type="ECO:0000313" key="2">
    <source>
        <dbReference type="Proteomes" id="UP000541810"/>
    </source>
</evidence>